<organism evidence="2 3">
    <name type="scientific">Gonapodya prolifera (strain JEL478)</name>
    <name type="common">Monoblepharis prolifera</name>
    <dbReference type="NCBI Taxonomy" id="1344416"/>
    <lineage>
        <taxon>Eukaryota</taxon>
        <taxon>Fungi</taxon>
        <taxon>Fungi incertae sedis</taxon>
        <taxon>Chytridiomycota</taxon>
        <taxon>Chytridiomycota incertae sedis</taxon>
        <taxon>Monoblepharidomycetes</taxon>
        <taxon>Monoblepharidales</taxon>
        <taxon>Gonapodyaceae</taxon>
        <taxon>Gonapodya</taxon>
    </lineage>
</organism>
<sequence>MLKWLLSANLDVSDLTAIVNLSNSPGNVSQQAVHAAEEAVSVGEFDAEAFSVLGGLLWKAKDWDRAVEAFDRSSGLLPAWHPLFPVYESTTVEAVARTQLSHVIPGKVVLDLSVPGVEAPGTIADAVRL</sequence>
<name>A0A139ATY5_GONPJ</name>
<dbReference type="PROSITE" id="PS50005">
    <property type="entry name" value="TPR"/>
    <property type="match status" value="1"/>
</dbReference>
<dbReference type="Proteomes" id="UP000070544">
    <property type="component" value="Unassembled WGS sequence"/>
</dbReference>
<dbReference type="InterPro" id="IPR019734">
    <property type="entry name" value="TPR_rpt"/>
</dbReference>
<feature type="repeat" description="TPR" evidence="1">
    <location>
        <begin position="47"/>
        <end position="80"/>
    </location>
</feature>
<evidence type="ECO:0000256" key="1">
    <source>
        <dbReference type="PROSITE-ProRule" id="PRU00339"/>
    </source>
</evidence>
<dbReference type="EMBL" id="KQ965736">
    <property type="protein sequence ID" value="KXS20200.1"/>
    <property type="molecule type" value="Genomic_DNA"/>
</dbReference>
<dbReference type="InterPro" id="IPR011990">
    <property type="entry name" value="TPR-like_helical_dom_sf"/>
</dbReference>
<dbReference type="SUPFAM" id="SSF48452">
    <property type="entry name" value="TPR-like"/>
    <property type="match status" value="1"/>
</dbReference>
<evidence type="ECO:0008006" key="4">
    <source>
        <dbReference type="Google" id="ProtNLM"/>
    </source>
</evidence>
<keyword evidence="1" id="KW-0802">TPR repeat</keyword>
<dbReference type="AlphaFoldDB" id="A0A139ATY5"/>
<reference evidence="2 3" key="1">
    <citation type="journal article" date="2015" name="Genome Biol. Evol.">
        <title>Phylogenomic analyses indicate that early fungi evolved digesting cell walls of algal ancestors of land plants.</title>
        <authorList>
            <person name="Chang Y."/>
            <person name="Wang S."/>
            <person name="Sekimoto S."/>
            <person name="Aerts A.L."/>
            <person name="Choi C."/>
            <person name="Clum A."/>
            <person name="LaButti K.M."/>
            <person name="Lindquist E.A."/>
            <person name="Yee Ngan C."/>
            <person name="Ohm R.A."/>
            <person name="Salamov A.A."/>
            <person name="Grigoriev I.V."/>
            <person name="Spatafora J.W."/>
            <person name="Berbee M.L."/>
        </authorList>
    </citation>
    <scope>NUCLEOTIDE SEQUENCE [LARGE SCALE GENOMIC DNA]</scope>
    <source>
        <strain evidence="2 3">JEL478</strain>
    </source>
</reference>
<accession>A0A139ATY5</accession>
<evidence type="ECO:0000313" key="3">
    <source>
        <dbReference type="Proteomes" id="UP000070544"/>
    </source>
</evidence>
<dbReference type="Gene3D" id="1.25.40.10">
    <property type="entry name" value="Tetratricopeptide repeat domain"/>
    <property type="match status" value="1"/>
</dbReference>
<gene>
    <name evidence="2" type="ORF">M427DRAFT_404425</name>
</gene>
<proteinExistence type="predicted"/>
<protein>
    <recommendedName>
        <fullName evidence="4">Tetratricopeptide repeat protein</fullName>
    </recommendedName>
</protein>
<keyword evidence="3" id="KW-1185">Reference proteome</keyword>
<evidence type="ECO:0000313" key="2">
    <source>
        <dbReference type="EMBL" id="KXS20200.1"/>
    </source>
</evidence>